<evidence type="ECO:0000313" key="4">
    <source>
        <dbReference type="Proteomes" id="UP000297626"/>
    </source>
</evidence>
<feature type="compositionally biased region" description="Basic and acidic residues" evidence="1">
    <location>
        <begin position="221"/>
        <end position="231"/>
    </location>
</feature>
<dbReference type="InterPro" id="IPR019051">
    <property type="entry name" value="Trp_biosyn_TM_oprn/chp"/>
</dbReference>
<dbReference type="EMBL" id="SOHN01000009">
    <property type="protein sequence ID" value="TFD89120.1"/>
    <property type="molecule type" value="Genomic_DNA"/>
</dbReference>
<sequence>MNERMPARRLKLVLIFTILGASALAMLAWTQVWVHAEVALPDAGSQVLEIDGAVAAPALTALALSGFALAAALTIAGRLIRVVLGALEVLLGFSVFLAAYLAVEDPSQASAAAVTAATGIAGHESIQLSVLGTVVTPWPFVAMGAAVIMAATGVAVIVTSARWPGPTRKYQAVRFEPVADPDGSLPASPVTSDASTERAPAVTSDASTEPAPADSVGDWDDLSRGEDPTAR</sequence>
<evidence type="ECO:0000256" key="2">
    <source>
        <dbReference type="SAM" id="Phobius"/>
    </source>
</evidence>
<organism evidence="3 4">
    <name type="scientific">Cryobacterium serini</name>
    <dbReference type="NCBI Taxonomy" id="1259201"/>
    <lineage>
        <taxon>Bacteria</taxon>
        <taxon>Bacillati</taxon>
        <taxon>Actinomycetota</taxon>
        <taxon>Actinomycetes</taxon>
        <taxon>Micrococcales</taxon>
        <taxon>Microbacteriaceae</taxon>
        <taxon>Cryobacterium</taxon>
    </lineage>
</organism>
<feature type="transmembrane region" description="Helical" evidence="2">
    <location>
        <begin position="138"/>
        <end position="161"/>
    </location>
</feature>
<keyword evidence="2" id="KW-1133">Transmembrane helix</keyword>
<dbReference type="Pfam" id="PF09534">
    <property type="entry name" value="Trp_oprn_chp"/>
    <property type="match status" value="1"/>
</dbReference>
<evidence type="ECO:0008006" key="5">
    <source>
        <dbReference type="Google" id="ProtNLM"/>
    </source>
</evidence>
<accession>A0A4R9BRC6</accession>
<feature type="transmembrane region" description="Helical" evidence="2">
    <location>
        <begin position="54"/>
        <end position="75"/>
    </location>
</feature>
<proteinExistence type="predicted"/>
<gene>
    <name evidence="3" type="ORF">E3T51_07360</name>
</gene>
<evidence type="ECO:0000256" key="1">
    <source>
        <dbReference type="SAM" id="MobiDB-lite"/>
    </source>
</evidence>
<feature type="region of interest" description="Disordered" evidence="1">
    <location>
        <begin position="180"/>
        <end position="231"/>
    </location>
</feature>
<keyword evidence="2" id="KW-0812">Transmembrane</keyword>
<reference evidence="3 4" key="1">
    <citation type="submission" date="2019-03" db="EMBL/GenBank/DDBJ databases">
        <title>Genomics of glacier-inhabiting Cryobacterium strains.</title>
        <authorList>
            <person name="Liu Q."/>
            <person name="Xin Y.-H."/>
        </authorList>
    </citation>
    <scope>NUCLEOTIDE SEQUENCE [LARGE SCALE GENOMIC DNA]</scope>
    <source>
        <strain evidence="3 4">Sr54</strain>
    </source>
</reference>
<evidence type="ECO:0000313" key="3">
    <source>
        <dbReference type="EMBL" id="TFD89120.1"/>
    </source>
</evidence>
<dbReference type="AlphaFoldDB" id="A0A4R9BRC6"/>
<name>A0A4R9BRC6_9MICO</name>
<protein>
    <recommendedName>
        <fullName evidence="5">Peptidase</fullName>
    </recommendedName>
</protein>
<dbReference type="Proteomes" id="UP000297626">
    <property type="component" value="Unassembled WGS sequence"/>
</dbReference>
<feature type="transmembrane region" description="Helical" evidence="2">
    <location>
        <begin position="12"/>
        <end position="34"/>
    </location>
</feature>
<comment type="caution">
    <text evidence="3">The sequence shown here is derived from an EMBL/GenBank/DDBJ whole genome shotgun (WGS) entry which is preliminary data.</text>
</comment>
<keyword evidence="4" id="KW-1185">Reference proteome</keyword>
<feature type="transmembrane region" description="Helical" evidence="2">
    <location>
        <begin position="82"/>
        <end position="103"/>
    </location>
</feature>
<keyword evidence="2" id="KW-0472">Membrane</keyword>